<evidence type="ECO:0000256" key="1">
    <source>
        <dbReference type="SAM" id="MobiDB-lite"/>
    </source>
</evidence>
<dbReference type="EMBL" id="RCTY01000055">
    <property type="protein sequence ID" value="ROU04783.1"/>
    <property type="molecule type" value="Genomic_DNA"/>
</dbReference>
<reference evidence="2 3" key="1">
    <citation type="submission" date="2018-10" db="EMBL/GenBank/DDBJ databases">
        <title>The genome of Lysobacter enzymogenes OH11.</title>
        <authorList>
            <person name="Liu F."/>
            <person name="Zhao Y."/>
            <person name="Qian G."/>
            <person name="Chen Y."/>
            <person name="Xu H."/>
        </authorList>
    </citation>
    <scope>NUCLEOTIDE SEQUENCE [LARGE SCALE GENOMIC DNA]</scope>
    <source>
        <strain evidence="2 3">OH11</strain>
    </source>
</reference>
<evidence type="ECO:0000313" key="2">
    <source>
        <dbReference type="EMBL" id="ROU04783.1"/>
    </source>
</evidence>
<accession>A0A3N2RBJ1</accession>
<proteinExistence type="predicted"/>
<dbReference type="RefSeq" id="WP_123649431.1">
    <property type="nucleotide sequence ID" value="NZ_RCTY01000055.1"/>
</dbReference>
<name>A0A3N2RBJ1_LYSEN</name>
<dbReference type="Proteomes" id="UP000275910">
    <property type="component" value="Unassembled WGS sequence"/>
</dbReference>
<feature type="compositionally biased region" description="Basic and acidic residues" evidence="1">
    <location>
        <begin position="294"/>
        <end position="304"/>
    </location>
</feature>
<dbReference type="AlphaFoldDB" id="A0A3N2RBJ1"/>
<gene>
    <name evidence="2" type="ORF">D9T17_21920</name>
</gene>
<protein>
    <submittedName>
        <fullName evidence="2">Uncharacterized protein</fullName>
    </submittedName>
</protein>
<feature type="region of interest" description="Disordered" evidence="1">
    <location>
        <begin position="294"/>
        <end position="313"/>
    </location>
</feature>
<comment type="caution">
    <text evidence="2">The sequence shown here is derived from an EMBL/GenBank/DDBJ whole genome shotgun (WGS) entry which is preliminary data.</text>
</comment>
<organism evidence="2 3">
    <name type="scientific">Lysobacter enzymogenes</name>
    <dbReference type="NCBI Taxonomy" id="69"/>
    <lineage>
        <taxon>Bacteria</taxon>
        <taxon>Pseudomonadati</taxon>
        <taxon>Pseudomonadota</taxon>
        <taxon>Gammaproteobacteria</taxon>
        <taxon>Lysobacterales</taxon>
        <taxon>Lysobacteraceae</taxon>
        <taxon>Lysobacter</taxon>
    </lineage>
</organism>
<sequence>MTAATDLTALLLDALGKRIDDPAAARLAQAMGVKPFKNATPNNSAHIGNRKLGLEVAATAHIVNRAFFPPRKDGRRWVSWVSHAFVYPNYRGALPPGFDWSLDDAALAARFRRRVEGGLEEVRYTLPPPREGLEAKATLDEDRDRPRHLLIRVAEESDYATIHPGSDPAHSVEDGFFAAWCALNDVLRDDRLDPNALAALRERRTTPLAFLSGALGGLLWQGDVRPRHASFCHAYAKRLMAPDAACALFDARDLFGDANYWRKPGEATTEDSWENFDRIAPRYSQRLAQWRRGEIRSTVDRPQPDEDADADRD</sequence>
<evidence type="ECO:0000313" key="3">
    <source>
        <dbReference type="Proteomes" id="UP000275910"/>
    </source>
</evidence>